<evidence type="ECO:0000256" key="2">
    <source>
        <dbReference type="ARBA" id="ARBA00023015"/>
    </source>
</evidence>
<dbReference type="PANTHER" id="PTHR30419">
    <property type="entry name" value="HTH-TYPE TRANSCRIPTIONAL REGULATOR YBHD"/>
    <property type="match status" value="1"/>
</dbReference>
<dbReference type="PROSITE" id="PS50931">
    <property type="entry name" value="HTH_LYSR"/>
    <property type="match status" value="1"/>
</dbReference>
<dbReference type="InterPro" id="IPR050950">
    <property type="entry name" value="HTH-type_LysR_regulators"/>
</dbReference>
<dbReference type="Pfam" id="PF00126">
    <property type="entry name" value="HTH_1"/>
    <property type="match status" value="1"/>
</dbReference>
<evidence type="ECO:0000256" key="3">
    <source>
        <dbReference type="ARBA" id="ARBA00023125"/>
    </source>
</evidence>
<evidence type="ECO:0000256" key="4">
    <source>
        <dbReference type="ARBA" id="ARBA00023163"/>
    </source>
</evidence>
<dbReference type="EMBL" id="JAXQPW010000004">
    <property type="protein sequence ID" value="MDZ5662377.1"/>
    <property type="molecule type" value="Genomic_DNA"/>
</dbReference>
<keyword evidence="7" id="KW-1185">Reference proteome</keyword>
<evidence type="ECO:0000313" key="6">
    <source>
        <dbReference type="EMBL" id="MDZ5662377.1"/>
    </source>
</evidence>
<evidence type="ECO:0000256" key="1">
    <source>
        <dbReference type="ARBA" id="ARBA00009437"/>
    </source>
</evidence>
<protein>
    <submittedName>
        <fullName evidence="6">LysR family transcriptional regulator</fullName>
    </submittedName>
</protein>
<dbReference type="InterPro" id="IPR036390">
    <property type="entry name" value="WH_DNA-bd_sf"/>
</dbReference>
<dbReference type="InterPro" id="IPR005119">
    <property type="entry name" value="LysR_subst-bd"/>
</dbReference>
<keyword evidence="3" id="KW-0238">DNA-binding</keyword>
<comment type="similarity">
    <text evidence="1">Belongs to the LysR transcriptional regulatory family.</text>
</comment>
<dbReference type="Gene3D" id="3.40.190.290">
    <property type="match status" value="1"/>
</dbReference>
<reference evidence="6 7" key="1">
    <citation type="submission" date="2023-11" db="EMBL/GenBank/DDBJ databases">
        <title>Novel species in genus Nocardioides.</title>
        <authorList>
            <person name="Zhou H."/>
        </authorList>
    </citation>
    <scope>NUCLEOTIDE SEQUENCE [LARGE SCALE GENOMIC DNA]</scope>
    <source>
        <strain evidence="6 7">S-58</strain>
    </source>
</reference>
<dbReference type="PANTHER" id="PTHR30419:SF8">
    <property type="entry name" value="NITROGEN ASSIMILATION TRANSCRIPTIONAL ACTIVATOR-RELATED"/>
    <property type="match status" value="1"/>
</dbReference>
<keyword evidence="2" id="KW-0805">Transcription regulation</keyword>
<dbReference type="Pfam" id="PF03466">
    <property type="entry name" value="LysR_substrate"/>
    <property type="match status" value="1"/>
</dbReference>
<evidence type="ECO:0000259" key="5">
    <source>
        <dbReference type="PROSITE" id="PS50931"/>
    </source>
</evidence>
<proteinExistence type="inferred from homology"/>
<organism evidence="6 7">
    <name type="scientific">Nocardioides renjunii</name>
    <dbReference type="NCBI Taxonomy" id="3095075"/>
    <lineage>
        <taxon>Bacteria</taxon>
        <taxon>Bacillati</taxon>
        <taxon>Actinomycetota</taxon>
        <taxon>Actinomycetes</taxon>
        <taxon>Propionibacteriales</taxon>
        <taxon>Nocardioidaceae</taxon>
        <taxon>Nocardioides</taxon>
    </lineage>
</organism>
<dbReference type="PRINTS" id="PR00039">
    <property type="entry name" value="HTHLYSR"/>
</dbReference>
<sequence>MSIDNDDHKGDGMERRQLEFFLAIAEAGSFTRAAQVLHIAQPSLSHSMRTLEAELGSPLFERHGRGVRLTASGEALLGPARRTVRSFGLAASAVRAVTDGDVGRLRVVSSTSWAVHPLVELIGEFRRLRPRVRFEVTDPAARTVVLDQVRTGQVDFGLVDGTPPAGALASLELAEQQLLAVLPQGSGQGLTTTVEELQRHGLIGTPRGTALRDLLDQHLEAAGHATEVMVETAHVASVVPLVLSGAGAAVLPEGMAVDAATKGARVARLEPETRAAVSLVWRATGPEGVAADFLELVREHRADRSS</sequence>
<dbReference type="Gene3D" id="1.10.10.10">
    <property type="entry name" value="Winged helix-like DNA-binding domain superfamily/Winged helix DNA-binding domain"/>
    <property type="match status" value="1"/>
</dbReference>
<dbReference type="Proteomes" id="UP001291999">
    <property type="component" value="Unassembled WGS sequence"/>
</dbReference>
<dbReference type="RefSeq" id="WP_172271075.1">
    <property type="nucleotide sequence ID" value="NZ_JAXQPW010000004.1"/>
</dbReference>
<dbReference type="SUPFAM" id="SSF53850">
    <property type="entry name" value="Periplasmic binding protein-like II"/>
    <property type="match status" value="1"/>
</dbReference>
<gene>
    <name evidence="6" type="ORF">SFC79_11435</name>
</gene>
<dbReference type="CDD" id="cd05466">
    <property type="entry name" value="PBP2_LTTR_substrate"/>
    <property type="match status" value="1"/>
</dbReference>
<dbReference type="SUPFAM" id="SSF46785">
    <property type="entry name" value="Winged helix' DNA-binding domain"/>
    <property type="match status" value="1"/>
</dbReference>
<evidence type="ECO:0000313" key="7">
    <source>
        <dbReference type="Proteomes" id="UP001291999"/>
    </source>
</evidence>
<accession>A0ABU5KC10</accession>
<dbReference type="InterPro" id="IPR036388">
    <property type="entry name" value="WH-like_DNA-bd_sf"/>
</dbReference>
<name>A0ABU5KC10_9ACTN</name>
<feature type="domain" description="HTH lysR-type" evidence="5">
    <location>
        <begin position="13"/>
        <end position="70"/>
    </location>
</feature>
<comment type="caution">
    <text evidence="6">The sequence shown here is derived from an EMBL/GenBank/DDBJ whole genome shotgun (WGS) entry which is preliminary data.</text>
</comment>
<dbReference type="InterPro" id="IPR000847">
    <property type="entry name" value="LysR_HTH_N"/>
</dbReference>
<keyword evidence="4" id="KW-0804">Transcription</keyword>